<dbReference type="RefSeq" id="WP_176239473.1">
    <property type="nucleotide sequence ID" value="NZ_AP024412.1"/>
</dbReference>
<dbReference type="GO" id="GO:0016787">
    <property type="term" value="F:hydrolase activity"/>
    <property type="evidence" value="ECO:0007669"/>
    <property type="project" value="UniProtKB-KW"/>
</dbReference>
<dbReference type="Pfam" id="PF00144">
    <property type="entry name" value="Beta-lactamase"/>
    <property type="match status" value="1"/>
</dbReference>
<evidence type="ECO:0000256" key="1">
    <source>
        <dbReference type="ARBA" id="ARBA00022801"/>
    </source>
</evidence>
<dbReference type="EMBL" id="AP024412">
    <property type="protein sequence ID" value="BCR36831.1"/>
    <property type="molecule type" value="Genomic_DNA"/>
</dbReference>
<keyword evidence="4" id="KW-1185">Reference proteome</keyword>
<proteinExistence type="predicted"/>
<feature type="domain" description="Beta-lactamase-related" evidence="2">
    <location>
        <begin position="7"/>
        <end position="326"/>
    </location>
</feature>
<organism evidence="3 4">
    <name type="scientific">Mariniplasma anaerobium</name>
    <dbReference type="NCBI Taxonomy" id="2735436"/>
    <lineage>
        <taxon>Bacteria</taxon>
        <taxon>Bacillati</taxon>
        <taxon>Mycoplasmatota</taxon>
        <taxon>Mollicutes</taxon>
        <taxon>Acholeplasmatales</taxon>
        <taxon>Acholeplasmataceae</taxon>
        <taxon>Mariniplasma</taxon>
    </lineage>
</organism>
<dbReference type="KEGG" id="manr:MPAN_017240"/>
<dbReference type="PANTHER" id="PTHR43283:SF11">
    <property type="entry name" value="BETA-LACTAMASE-RELATED DOMAIN-CONTAINING PROTEIN"/>
    <property type="match status" value="1"/>
</dbReference>
<evidence type="ECO:0000259" key="2">
    <source>
        <dbReference type="Pfam" id="PF00144"/>
    </source>
</evidence>
<dbReference type="AlphaFoldDB" id="A0A7U9THX4"/>
<dbReference type="SUPFAM" id="SSF56601">
    <property type="entry name" value="beta-lactamase/transpeptidase-like"/>
    <property type="match status" value="1"/>
</dbReference>
<dbReference type="PANTHER" id="PTHR43283">
    <property type="entry name" value="BETA-LACTAMASE-RELATED"/>
    <property type="match status" value="1"/>
</dbReference>
<dbReference type="Gene3D" id="3.40.710.10">
    <property type="entry name" value="DD-peptidase/beta-lactamase superfamily"/>
    <property type="match status" value="1"/>
</dbReference>
<gene>
    <name evidence="3" type="primary">ampC</name>
    <name evidence="3" type="ORF">MPAN_017240</name>
</gene>
<reference evidence="3" key="1">
    <citation type="submission" date="2021-01" db="EMBL/GenBank/DDBJ databases">
        <title>Draft genome sequence of Acholeplasmataceae bacterium strain Mahy22.</title>
        <authorList>
            <person name="Watanabe M."/>
            <person name="Kojima H."/>
            <person name="Fukui M."/>
        </authorList>
    </citation>
    <scope>NUCLEOTIDE SEQUENCE</scope>
    <source>
        <strain evidence="3">Mahy22</strain>
    </source>
</reference>
<dbReference type="InterPro" id="IPR050789">
    <property type="entry name" value="Diverse_Enzym_Activities"/>
</dbReference>
<sequence length="349" mass="39448">MITQEIKKVLEEGVSKKHFPGAHFSVIYKNKEPLVDYVGYKSTYPKLEPLKGDEIYDIASLTKVVSTTTLIMKLIEDKKLTLDTKASDILTWFQIEDITVYDLLTHSSGLPADIARAFKLRNKEEVLFNIKSAKIIYKKHTHICYSDIGFILLGLMIEEITKKSLDENGYELIFKPLGMKDTSYHPDAIRCAPTEKRDDEVYQGLLQGKVHDEKAFALGEAGHAGLFSTAYDLSLFIKAILENNFVLKKETLDMLFLVREEHPSLKGSLLKRALGWDKPTKGSSAGDFVDFEQTILHTGFTGCNMFIDRKNGIGFVLLSNAVHPKRELNQIIGYRNQLSNMIYKKSGGK</sequence>
<evidence type="ECO:0000313" key="4">
    <source>
        <dbReference type="Proteomes" id="UP000620133"/>
    </source>
</evidence>
<name>A0A7U9THX4_9MOLU</name>
<evidence type="ECO:0000313" key="3">
    <source>
        <dbReference type="EMBL" id="BCR36831.1"/>
    </source>
</evidence>
<dbReference type="Proteomes" id="UP000620133">
    <property type="component" value="Chromosome"/>
</dbReference>
<protein>
    <submittedName>
        <fullName evidence="3">Serine hydrolase</fullName>
    </submittedName>
</protein>
<dbReference type="InterPro" id="IPR001466">
    <property type="entry name" value="Beta-lactam-related"/>
</dbReference>
<accession>A0A7U9THX4</accession>
<dbReference type="InterPro" id="IPR012338">
    <property type="entry name" value="Beta-lactam/transpept-like"/>
</dbReference>
<keyword evidence="1 3" id="KW-0378">Hydrolase</keyword>